<reference evidence="2" key="1">
    <citation type="submission" date="2021-01" db="EMBL/GenBank/DDBJ databases">
        <authorList>
            <person name="Corre E."/>
            <person name="Pelletier E."/>
            <person name="Niang G."/>
            <person name="Scheremetjew M."/>
            <person name="Finn R."/>
            <person name="Kale V."/>
            <person name="Holt S."/>
            <person name="Cochrane G."/>
            <person name="Meng A."/>
            <person name="Brown T."/>
            <person name="Cohen L."/>
        </authorList>
    </citation>
    <scope>NUCLEOTIDE SEQUENCE</scope>
    <source>
        <strain evidence="2">CCMP1510</strain>
    </source>
</reference>
<evidence type="ECO:0000313" key="2">
    <source>
        <dbReference type="EMBL" id="CAE0370426.1"/>
    </source>
</evidence>
<feature type="region of interest" description="Disordered" evidence="1">
    <location>
        <begin position="306"/>
        <end position="334"/>
    </location>
</feature>
<accession>A0A7S3NIQ7</accession>
<proteinExistence type="predicted"/>
<sequence length="334" mass="37066">METTRPTRVIVSKQIDPEKIPNKELLLVDRTEQLTYESVTNYTRAAKGSTQICVMCGNLASHSRGGGDQCGDDDQPPGTTIIPRQNKDVCRDCDKVIWNHETSNAYFKWCKGCKNFLQIGNFSQKLDAAKCDKCRERGRTSYLLKKRTTPSKAESTISTRVSANNKNTKKKPVRIEKEVLLEEKKQISDDAAAISLVSLFKTAENIPSKNNSDTKSKVGALSQSFGCSLAKTALDENPPHDDDSTGESVPPRGLLFELANIHATILKLEQEADKVPLLENQVNDLKIQLSAALDREELLKARLAALESTSDSEEKPKKRPRLISFDDAANSSHY</sequence>
<dbReference type="EMBL" id="HBIJ01016834">
    <property type="protein sequence ID" value="CAE0370426.1"/>
    <property type="molecule type" value="Transcribed_RNA"/>
</dbReference>
<feature type="compositionally biased region" description="Basic and acidic residues" evidence="1">
    <location>
        <begin position="233"/>
        <end position="243"/>
    </location>
</feature>
<protein>
    <submittedName>
        <fullName evidence="2">Uncharacterized protein</fullName>
    </submittedName>
</protein>
<feature type="region of interest" description="Disordered" evidence="1">
    <location>
        <begin position="232"/>
        <end position="251"/>
    </location>
</feature>
<gene>
    <name evidence="2" type="ORF">ALAG00032_LOCUS11204</name>
</gene>
<organism evidence="2">
    <name type="scientific">Aureoumbra lagunensis</name>
    <dbReference type="NCBI Taxonomy" id="44058"/>
    <lineage>
        <taxon>Eukaryota</taxon>
        <taxon>Sar</taxon>
        <taxon>Stramenopiles</taxon>
        <taxon>Ochrophyta</taxon>
        <taxon>Pelagophyceae</taxon>
        <taxon>Pelagomonadales</taxon>
        <taxon>Aureoumbra</taxon>
    </lineage>
</organism>
<dbReference type="AlphaFoldDB" id="A0A7S3NIQ7"/>
<name>A0A7S3NIQ7_9STRA</name>
<evidence type="ECO:0000256" key="1">
    <source>
        <dbReference type="SAM" id="MobiDB-lite"/>
    </source>
</evidence>